<dbReference type="EMBL" id="CP068439">
    <property type="protein sequence ID" value="QQX76466.1"/>
    <property type="molecule type" value="Genomic_DNA"/>
</dbReference>
<feature type="chain" id="PRO_5046719626" description="Secreted protein" evidence="1">
    <location>
        <begin position="25"/>
        <end position="86"/>
    </location>
</feature>
<proteinExistence type="predicted"/>
<dbReference type="Proteomes" id="UP000629420">
    <property type="component" value="Chromosome"/>
</dbReference>
<reference evidence="2 3" key="1">
    <citation type="submission" date="2021-01" db="EMBL/GenBank/DDBJ databases">
        <title>Aequorivita sp. strain KX20305, a bacterium isolated from the sediment collected at a cold seep field in South China Sea.</title>
        <authorList>
            <person name="Zhang H."/>
            <person name="Li C."/>
        </authorList>
    </citation>
    <scope>NUCLEOTIDE SEQUENCE [LARGE SCALE GENOMIC DNA]</scope>
    <source>
        <strain evidence="2 3">KX20305</strain>
    </source>
</reference>
<accession>A0ABX7DSA2</accession>
<sequence length="86" mass="9455">MRTKILKFGMPLMAFLLGIVFAFATENNLPKDDALVQGYIFWNNDCITTTKVCNNQGAIPCQVGGNQVYSLDLGKSCANAMTHRPL</sequence>
<dbReference type="RefSeq" id="WP_202336270.1">
    <property type="nucleotide sequence ID" value="NZ_CP068439.1"/>
</dbReference>
<gene>
    <name evidence="2" type="ORF">JK629_14250</name>
</gene>
<dbReference type="Pfam" id="PF20130">
    <property type="entry name" value="DUF6520"/>
    <property type="match status" value="1"/>
</dbReference>
<protein>
    <recommendedName>
        <fullName evidence="4">Secreted protein</fullName>
    </recommendedName>
</protein>
<evidence type="ECO:0000256" key="1">
    <source>
        <dbReference type="SAM" id="SignalP"/>
    </source>
</evidence>
<dbReference type="InterPro" id="IPR045391">
    <property type="entry name" value="DUF6520"/>
</dbReference>
<evidence type="ECO:0000313" key="3">
    <source>
        <dbReference type="Proteomes" id="UP000629420"/>
    </source>
</evidence>
<keyword evidence="3" id="KW-1185">Reference proteome</keyword>
<evidence type="ECO:0008006" key="4">
    <source>
        <dbReference type="Google" id="ProtNLM"/>
    </source>
</evidence>
<keyword evidence="1" id="KW-0732">Signal</keyword>
<name>A0ABX7DSA2_9FLAO</name>
<evidence type="ECO:0000313" key="2">
    <source>
        <dbReference type="EMBL" id="QQX76466.1"/>
    </source>
</evidence>
<feature type="signal peptide" evidence="1">
    <location>
        <begin position="1"/>
        <end position="24"/>
    </location>
</feature>
<organism evidence="2 3">
    <name type="scientific">Aequorivita iocasae</name>
    <dbReference type="NCBI Taxonomy" id="2803865"/>
    <lineage>
        <taxon>Bacteria</taxon>
        <taxon>Pseudomonadati</taxon>
        <taxon>Bacteroidota</taxon>
        <taxon>Flavobacteriia</taxon>
        <taxon>Flavobacteriales</taxon>
        <taxon>Flavobacteriaceae</taxon>
        <taxon>Aequorivita</taxon>
    </lineage>
</organism>